<keyword evidence="1" id="KW-0472">Membrane</keyword>
<feature type="transmembrane region" description="Helical" evidence="1">
    <location>
        <begin position="112"/>
        <end position="132"/>
    </location>
</feature>
<keyword evidence="1" id="KW-1133">Transmembrane helix</keyword>
<dbReference type="EMBL" id="BAAAZC010000030">
    <property type="protein sequence ID" value="GAA3988481.1"/>
    <property type="molecule type" value="Genomic_DNA"/>
</dbReference>
<organism evidence="2 3">
    <name type="scientific">Mucilaginibacter dorajii</name>
    <dbReference type="NCBI Taxonomy" id="692994"/>
    <lineage>
        <taxon>Bacteria</taxon>
        <taxon>Pseudomonadati</taxon>
        <taxon>Bacteroidota</taxon>
        <taxon>Sphingobacteriia</taxon>
        <taxon>Sphingobacteriales</taxon>
        <taxon>Sphingobacteriaceae</taxon>
        <taxon>Mucilaginibacter</taxon>
    </lineage>
</organism>
<evidence type="ECO:0000313" key="3">
    <source>
        <dbReference type="Proteomes" id="UP001500742"/>
    </source>
</evidence>
<keyword evidence="3" id="KW-1185">Reference proteome</keyword>
<feature type="transmembrane region" description="Helical" evidence="1">
    <location>
        <begin position="57"/>
        <end position="77"/>
    </location>
</feature>
<reference evidence="3" key="1">
    <citation type="journal article" date="2019" name="Int. J. Syst. Evol. Microbiol.">
        <title>The Global Catalogue of Microorganisms (GCM) 10K type strain sequencing project: providing services to taxonomists for standard genome sequencing and annotation.</title>
        <authorList>
            <consortium name="The Broad Institute Genomics Platform"/>
            <consortium name="The Broad Institute Genome Sequencing Center for Infectious Disease"/>
            <person name="Wu L."/>
            <person name="Ma J."/>
        </authorList>
    </citation>
    <scope>NUCLEOTIDE SEQUENCE [LARGE SCALE GENOMIC DNA]</scope>
    <source>
        <strain evidence="3">JCM 16601</strain>
    </source>
</reference>
<keyword evidence="1" id="KW-0812">Transmembrane</keyword>
<comment type="caution">
    <text evidence="2">The sequence shown here is derived from an EMBL/GenBank/DDBJ whole genome shotgun (WGS) entry which is preliminary data.</text>
</comment>
<name>A0ABP7QUX2_9SPHI</name>
<proteinExistence type="predicted"/>
<dbReference type="Proteomes" id="UP001500742">
    <property type="component" value="Unassembled WGS sequence"/>
</dbReference>
<feature type="transmembrane region" description="Helical" evidence="1">
    <location>
        <begin position="12"/>
        <end position="37"/>
    </location>
</feature>
<protein>
    <submittedName>
        <fullName evidence="2">Uncharacterized protein</fullName>
    </submittedName>
</protein>
<sequence>MYNNMIEPYRKLTIGILISSLCILIGAGHGVAPMILFEVMIPFHHNYPLLFTLQRDYEFNLAASAIFLLVGQILLFFTTVKRALIARLFSLFILWVGFFYLIHGVFSGDGLAMFSFCTGIPFLWMSVQLFIYDVRQYLYKPVEDEEE</sequence>
<accession>A0ABP7QUX2</accession>
<feature type="transmembrane region" description="Helical" evidence="1">
    <location>
        <begin position="84"/>
        <end position="106"/>
    </location>
</feature>
<evidence type="ECO:0000313" key="2">
    <source>
        <dbReference type="EMBL" id="GAA3988481.1"/>
    </source>
</evidence>
<gene>
    <name evidence="2" type="ORF">GCM10022210_46760</name>
</gene>
<evidence type="ECO:0000256" key="1">
    <source>
        <dbReference type="SAM" id="Phobius"/>
    </source>
</evidence>